<dbReference type="EMBL" id="BART01008012">
    <property type="protein sequence ID" value="GAG67248.1"/>
    <property type="molecule type" value="Genomic_DNA"/>
</dbReference>
<comment type="caution">
    <text evidence="1">The sequence shown here is derived from an EMBL/GenBank/DDBJ whole genome shotgun (WGS) entry which is preliminary data.</text>
</comment>
<organism evidence="1">
    <name type="scientific">marine sediment metagenome</name>
    <dbReference type="NCBI Taxonomy" id="412755"/>
    <lineage>
        <taxon>unclassified sequences</taxon>
        <taxon>metagenomes</taxon>
        <taxon>ecological metagenomes</taxon>
    </lineage>
</organism>
<reference evidence="1" key="1">
    <citation type="journal article" date="2014" name="Front. Microbiol.">
        <title>High frequency of phylogenetically diverse reductive dehalogenase-homologous genes in deep subseafloor sedimentary metagenomes.</title>
        <authorList>
            <person name="Kawai M."/>
            <person name="Futagami T."/>
            <person name="Toyoda A."/>
            <person name="Takaki Y."/>
            <person name="Nishi S."/>
            <person name="Hori S."/>
            <person name="Arai W."/>
            <person name="Tsubouchi T."/>
            <person name="Morono Y."/>
            <person name="Uchiyama I."/>
            <person name="Ito T."/>
            <person name="Fujiyama A."/>
            <person name="Inagaki F."/>
            <person name="Takami H."/>
        </authorList>
    </citation>
    <scope>NUCLEOTIDE SEQUENCE</scope>
    <source>
        <strain evidence="1">Expedition CK06-06</strain>
    </source>
</reference>
<proteinExistence type="predicted"/>
<name>X1A378_9ZZZZ</name>
<sequence>NWAGEIRHRWVDLGDTSCYGQISTKWGPIDFDSLEWRALPITLEYSWQWPDTSRGRVWDSLRYDPLTLHRHCGDIFVPRPTGLECEYLDSVTIKFFWHKNRNLDFKQYNFYRDSIFIATTVDTFYVISFVPGLHSYQITAVDTLDNESPYSRECIGHSLFGSITINDDAAFCNHPYGALHLGAYDSILAMVPDSMKIWQDYIEQETLLYSYSTGWIPYDTVYCWYLLEGEGANTVYVQYTVGGIGESAIYADSIILDRIIPTGSLVINNDDKFTNNSSVIITNTMSDERSGMAKMYYDNECLKNVLKNSGFDNTSYWVTDTAIYHSEGKLFEIPIQVDGNEFYQSIAPESLETFDNDTMCVSVDITTDAYEGAGWLAFVYVYGVQGDTSAPMGEPTYHYGDSIVIPLGTHAQVSQYNLKSYFQFHPDPP</sequence>
<accession>X1A378</accession>
<feature type="non-terminal residue" evidence="1">
    <location>
        <position position="429"/>
    </location>
</feature>
<feature type="non-terminal residue" evidence="1">
    <location>
        <position position="1"/>
    </location>
</feature>
<dbReference type="AlphaFoldDB" id="X1A378"/>
<dbReference type="Gene3D" id="2.60.40.10">
    <property type="entry name" value="Immunoglobulins"/>
    <property type="match status" value="1"/>
</dbReference>
<dbReference type="InterPro" id="IPR013783">
    <property type="entry name" value="Ig-like_fold"/>
</dbReference>
<protein>
    <submittedName>
        <fullName evidence="1">Uncharacterized protein</fullName>
    </submittedName>
</protein>
<evidence type="ECO:0000313" key="1">
    <source>
        <dbReference type="EMBL" id="GAG67248.1"/>
    </source>
</evidence>
<gene>
    <name evidence="1" type="ORF">S01H4_18103</name>
</gene>